<dbReference type="Proteomes" id="UP000593567">
    <property type="component" value="Unassembled WGS sequence"/>
</dbReference>
<feature type="compositionally biased region" description="Polar residues" evidence="1">
    <location>
        <begin position="532"/>
        <end position="562"/>
    </location>
</feature>
<dbReference type="PROSITE" id="PS51391">
    <property type="entry name" value="CID"/>
    <property type="match status" value="1"/>
</dbReference>
<dbReference type="SMART" id="SM00582">
    <property type="entry name" value="RPR"/>
    <property type="match status" value="1"/>
</dbReference>
<feature type="compositionally biased region" description="Low complexity" evidence="1">
    <location>
        <begin position="507"/>
        <end position="531"/>
    </location>
</feature>
<feature type="domain" description="CID" evidence="2">
    <location>
        <begin position="49"/>
        <end position="179"/>
    </location>
</feature>
<feature type="compositionally biased region" description="Low complexity" evidence="1">
    <location>
        <begin position="316"/>
        <end position="333"/>
    </location>
</feature>
<dbReference type="PANTHER" id="PTHR12460">
    <property type="entry name" value="CYCLIN-DEPENDENT KINASE INHIBITOR-RELATED PROTEIN"/>
    <property type="match status" value="1"/>
</dbReference>
<dbReference type="Pfam" id="PF04818">
    <property type="entry name" value="CID"/>
    <property type="match status" value="1"/>
</dbReference>
<dbReference type="AlphaFoldDB" id="A0A7J7JZH7"/>
<protein>
    <submittedName>
        <fullName evidence="3">RPRD2</fullName>
    </submittedName>
</protein>
<comment type="caution">
    <text evidence="3">The sequence shown here is derived from an EMBL/GenBank/DDBJ whole genome shotgun (WGS) entry which is preliminary data.</text>
</comment>
<dbReference type="Gene3D" id="6.10.250.2560">
    <property type="match status" value="1"/>
</dbReference>
<dbReference type="GO" id="GO:0000993">
    <property type="term" value="F:RNA polymerase II complex binding"/>
    <property type="evidence" value="ECO:0007669"/>
    <property type="project" value="TreeGrafter"/>
</dbReference>
<evidence type="ECO:0000313" key="3">
    <source>
        <dbReference type="EMBL" id="KAF6031343.1"/>
    </source>
</evidence>
<feature type="region of interest" description="Disordered" evidence="1">
    <location>
        <begin position="1"/>
        <end position="26"/>
    </location>
</feature>
<feature type="region of interest" description="Disordered" evidence="1">
    <location>
        <begin position="674"/>
        <end position="701"/>
    </location>
</feature>
<dbReference type="InterPro" id="IPR008942">
    <property type="entry name" value="ENTH_VHS"/>
</dbReference>
<feature type="compositionally biased region" description="Pro residues" evidence="1">
    <location>
        <begin position="678"/>
        <end position="688"/>
    </location>
</feature>
<evidence type="ECO:0000256" key="1">
    <source>
        <dbReference type="SAM" id="MobiDB-lite"/>
    </source>
</evidence>
<keyword evidence="4" id="KW-1185">Reference proteome</keyword>
<dbReference type="EMBL" id="VXIV02001621">
    <property type="protein sequence ID" value="KAF6031343.1"/>
    <property type="molecule type" value="Genomic_DNA"/>
</dbReference>
<feature type="compositionally biased region" description="Low complexity" evidence="1">
    <location>
        <begin position="1"/>
        <end position="24"/>
    </location>
</feature>
<evidence type="ECO:0000259" key="2">
    <source>
        <dbReference type="PROSITE" id="PS51391"/>
    </source>
</evidence>
<accession>A0A7J7JZH7</accession>
<dbReference type="GO" id="GO:0031124">
    <property type="term" value="P:mRNA 3'-end processing"/>
    <property type="evidence" value="ECO:0007669"/>
    <property type="project" value="TreeGrafter"/>
</dbReference>
<dbReference type="SUPFAM" id="SSF48464">
    <property type="entry name" value="ENTH/VHS domain"/>
    <property type="match status" value="1"/>
</dbReference>
<feature type="compositionally biased region" description="Basic and acidic residues" evidence="1">
    <location>
        <begin position="490"/>
        <end position="506"/>
    </location>
</feature>
<proteinExistence type="predicted"/>
<organism evidence="3 4">
    <name type="scientific">Bugula neritina</name>
    <name type="common">Brown bryozoan</name>
    <name type="synonym">Sertularia neritina</name>
    <dbReference type="NCBI Taxonomy" id="10212"/>
    <lineage>
        <taxon>Eukaryota</taxon>
        <taxon>Metazoa</taxon>
        <taxon>Spiralia</taxon>
        <taxon>Lophotrochozoa</taxon>
        <taxon>Bryozoa</taxon>
        <taxon>Gymnolaemata</taxon>
        <taxon>Cheilostomatida</taxon>
        <taxon>Flustrina</taxon>
        <taxon>Buguloidea</taxon>
        <taxon>Bugulidae</taxon>
        <taxon>Bugula</taxon>
    </lineage>
</organism>
<feature type="compositionally biased region" description="Pro residues" evidence="1">
    <location>
        <begin position="784"/>
        <end position="793"/>
    </location>
</feature>
<feature type="compositionally biased region" description="Low complexity" evidence="1">
    <location>
        <begin position="577"/>
        <end position="593"/>
    </location>
</feature>
<feature type="compositionally biased region" description="Acidic residues" evidence="1">
    <location>
        <begin position="343"/>
        <end position="355"/>
    </location>
</feature>
<feature type="compositionally biased region" description="Polar residues" evidence="1">
    <location>
        <begin position="598"/>
        <end position="609"/>
    </location>
</feature>
<dbReference type="Gene3D" id="1.25.40.90">
    <property type="match status" value="1"/>
</dbReference>
<dbReference type="PANTHER" id="PTHR12460:SF40">
    <property type="entry name" value="REGULATION OF NUCLEAR PRE-MRNA DOMAIN-CONTAINING PROTEIN 2"/>
    <property type="match status" value="1"/>
</dbReference>
<feature type="region of interest" description="Disordered" evidence="1">
    <location>
        <begin position="313"/>
        <end position="374"/>
    </location>
</feature>
<dbReference type="OrthoDB" id="10069473at2759"/>
<sequence>MGVVSDDAVSATSSSTAPGSDSVSNSYKIAPSATVTDQPSENSIPVATNLLDFQKSVSKRLDSMTDRQDSIQALSMWMIHHKTECQKIAACWLAAVKRAKVNRRLLLFYLANDVVQTCKKKNAKIYLLAFKNVLKDAVVLVRDTSIKHKIERIFHIWEERKTYINSFIDELRELLNDREKVTAHVSAANFKPKDVIESIRKVRMLETHVLMKRKQVENLKLDASKIEAVKLLKDRSHSHDFAKQFDDSYNKIQSYVKVLENEIEQRSKLVELLENGQTFYEVQNDDAMVVANAYRNFGIRINNIQKRLTDYKATLSDGGDSPMPSPSAEAPSPGNTPPQDIRVEEDMELSDVEDSESGKIIAAEPYKPSSSSSLTDRLAAMGSNLPGAVSNTADPRQVRAVDTESYSPAEQLQREKSGNTEVTDHKFLFSMVAAKTQPNSARAVDRSVLKNLTDFAEKVKNPPPKDWSEFNRKQIEKAKALVAAQQEVTKQLEEKKQQQEELEKRQQSLGQQHQEQSFGQQHQEQSFGQQQSPMQENHQSLQSVKVSELSNQHGSFSNTPVSSLHAGNEQSSPKTLYSQSGYSSSSNVTTSGSKSEEFQSISWPPRQSDTPPPDKTANDSQQNLPNIPSKVPKLTPPVRPPSLLQVRRPLAPHIQIRDPTNTNNSPAASVQGLALRAAPPPPPPPPPVSVTRSVSSEQQSSALDLLDSIHAGNTNVVKKETPSDHIVIRPQFNHMTSSTLTNQGIPIRAIGTSTISPVINRNITGRGLTRPPPPPNFGNFSRFPRPPPPPPAKRPYDYGNYSYY</sequence>
<gene>
    <name evidence="3" type="ORF">EB796_010346</name>
</gene>
<feature type="compositionally biased region" description="Polar residues" evidence="1">
    <location>
        <begin position="690"/>
        <end position="701"/>
    </location>
</feature>
<evidence type="ECO:0000313" key="4">
    <source>
        <dbReference type="Proteomes" id="UP000593567"/>
    </source>
</evidence>
<reference evidence="3" key="1">
    <citation type="submission" date="2020-06" db="EMBL/GenBank/DDBJ databases">
        <title>Draft genome of Bugula neritina, a colonial animal packing powerful symbionts and potential medicines.</title>
        <authorList>
            <person name="Rayko M."/>
        </authorList>
    </citation>
    <scope>NUCLEOTIDE SEQUENCE [LARGE SCALE GENOMIC DNA]</scope>
    <source>
        <strain evidence="3">Kwan_BN1</strain>
    </source>
</reference>
<dbReference type="InterPro" id="IPR006569">
    <property type="entry name" value="CID_dom"/>
</dbReference>
<feature type="region of interest" description="Disordered" evidence="1">
    <location>
        <begin position="486"/>
        <end position="643"/>
    </location>
</feature>
<feature type="region of interest" description="Disordered" evidence="1">
    <location>
        <begin position="763"/>
        <end position="804"/>
    </location>
</feature>
<dbReference type="CDD" id="cd16981">
    <property type="entry name" value="CID_RPRD_like"/>
    <property type="match status" value="1"/>
</dbReference>
<name>A0A7J7JZH7_BUGNE</name>